<keyword evidence="2" id="KW-0732">Signal</keyword>
<dbReference type="OrthoDB" id="6348293at2759"/>
<organism evidence="3 4">
    <name type="scientific">Polypedilum vanderplanki</name>
    <name type="common">Sleeping chironomid midge</name>
    <dbReference type="NCBI Taxonomy" id="319348"/>
    <lineage>
        <taxon>Eukaryota</taxon>
        <taxon>Metazoa</taxon>
        <taxon>Ecdysozoa</taxon>
        <taxon>Arthropoda</taxon>
        <taxon>Hexapoda</taxon>
        <taxon>Insecta</taxon>
        <taxon>Pterygota</taxon>
        <taxon>Neoptera</taxon>
        <taxon>Endopterygota</taxon>
        <taxon>Diptera</taxon>
        <taxon>Nematocera</taxon>
        <taxon>Chironomoidea</taxon>
        <taxon>Chironomidae</taxon>
        <taxon>Chironominae</taxon>
        <taxon>Polypedilum</taxon>
        <taxon>Polypedilum</taxon>
    </lineage>
</organism>
<gene>
    <name evidence="3" type="ORF">PVAND_000555</name>
</gene>
<feature type="signal peptide" evidence="2">
    <location>
        <begin position="1"/>
        <end position="20"/>
    </location>
</feature>
<dbReference type="Proteomes" id="UP001107558">
    <property type="component" value="Chromosome 3"/>
</dbReference>
<evidence type="ECO:0000313" key="3">
    <source>
        <dbReference type="EMBL" id="KAG5670278.1"/>
    </source>
</evidence>
<keyword evidence="4" id="KW-1185">Reference proteome</keyword>
<name>A0A9J6BLM5_POLVA</name>
<dbReference type="EMBL" id="JADBJN010000003">
    <property type="protein sequence ID" value="KAG5670278.1"/>
    <property type="molecule type" value="Genomic_DNA"/>
</dbReference>
<evidence type="ECO:0000256" key="2">
    <source>
        <dbReference type="SAM" id="SignalP"/>
    </source>
</evidence>
<reference evidence="3" key="1">
    <citation type="submission" date="2021-03" db="EMBL/GenBank/DDBJ databases">
        <title>Chromosome level genome of the anhydrobiotic midge Polypedilum vanderplanki.</title>
        <authorList>
            <person name="Yoshida Y."/>
            <person name="Kikawada T."/>
            <person name="Gusev O."/>
        </authorList>
    </citation>
    <scope>NUCLEOTIDE SEQUENCE</scope>
    <source>
        <strain evidence="3">NIAS01</strain>
        <tissue evidence="3">Whole body or cell culture</tissue>
    </source>
</reference>
<feature type="region of interest" description="Disordered" evidence="1">
    <location>
        <begin position="87"/>
        <end position="124"/>
    </location>
</feature>
<feature type="compositionally biased region" description="Basic and acidic residues" evidence="1">
    <location>
        <begin position="98"/>
        <end position="110"/>
    </location>
</feature>
<feature type="compositionally biased region" description="Low complexity" evidence="1">
    <location>
        <begin position="242"/>
        <end position="256"/>
    </location>
</feature>
<comment type="caution">
    <text evidence="3">The sequence shown here is derived from an EMBL/GenBank/DDBJ whole genome shotgun (WGS) entry which is preliminary data.</text>
</comment>
<evidence type="ECO:0000313" key="4">
    <source>
        <dbReference type="Proteomes" id="UP001107558"/>
    </source>
</evidence>
<feature type="compositionally biased region" description="Basic residues" evidence="1">
    <location>
        <begin position="87"/>
        <end position="97"/>
    </location>
</feature>
<proteinExistence type="predicted"/>
<sequence>MKIFIPIAITILFLSSLINAASLKNLSEKLSTSFSDIVDDKTKEKVPSNFREDADDVISELDKLKAHKDVKANTAASIDEQVENSLKKLHNSHHKSTHERGEKEEEETHKSSIHSSEENFSNVQKQKEVIENLPLPDASEVSTSGKIGHRLSMKNEKSSVISPATMLRQLNGKFSAYDIAQYIFWSGDESGVASAIEELISENLMSRENAIEFLNDIRLGIDYLENTYSIKQNEGKNIHFGQQQQQSKTTTTTTTQEPSVIDDIPFSYSYNYQKFHSFFKPTNKDKDNAEEDQTPTLSPAAIKALEKIPSLIKLTEAHRDNKQKPELSFEVDESGRERLADFLFGEYSLEEVIYQLAKTMFTQSLTSGSEESQTALQKLTQFLENEGKHGRISPTLQKKILDVLLAALSDTLSENPEVMEKAARHALTAK</sequence>
<evidence type="ECO:0000256" key="1">
    <source>
        <dbReference type="SAM" id="MobiDB-lite"/>
    </source>
</evidence>
<feature type="chain" id="PRO_5039924660" evidence="2">
    <location>
        <begin position="21"/>
        <end position="430"/>
    </location>
</feature>
<accession>A0A9J6BLM5</accession>
<protein>
    <submittedName>
        <fullName evidence="3">Uncharacterized protein</fullName>
    </submittedName>
</protein>
<feature type="region of interest" description="Disordered" evidence="1">
    <location>
        <begin position="235"/>
        <end position="257"/>
    </location>
</feature>
<dbReference type="AlphaFoldDB" id="A0A9J6BLM5"/>